<evidence type="ECO:0000256" key="3">
    <source>
        <dbReference type="SAM" id="SignalP"/>
    </source>
</evidence>
<feature type="chain" id="PRO_5009582147" evidence="3">
    <location>
        <begin position="34"/>
        <end position="160"/>
    </location>
</feature>
<accession>A0A1G2BSH2</accession>
<reference evidence="4 5" key="1">
    <citation type="journal article" date="2016" name="Nat. Commun.">
        <title>Thousands of microbial genomes shed light on interconnected biogeochemical processes in an aquifer system.</title>
        <authorList>
            <person name="Anantharaman K."/>
            <person name="Brown C.T."/>
            <person name="Hug L.A."/>
            <person name="Sharon I."/>
            <person name="Castelle C.J."/>
            <person name="Probst A.J."/>
            <person name="Thomas B.C."/>
            <person name="Singh A."/>
            <person name="Wilkins M.J."/>
            <person name="Karaoz U."/>
            <person name="Brodie E.L."/>
            <person name="Williams K.H."/>
            <person name="Hubbard S.S."/>
            <person name="Banfield J.F."/>
        </authorList>
    </citation>
    <scope>NUCLEOTIDE SEQUENCE [LARGE SCALE GENOMIC DNA]</scope>
</reference>
<protein>
    <submittedName>
        <fullName evidence="4">Uncharacterized protein</fullName>
    </submittedName>
</protein>
<dbReference type="EMBL" id="MHKO01000036">
    <property type="protein sequence ID" value="OGY91816.1"/>
    <property type="molecule type" value="Genomic_DNA"/>
</dbReference>
<feature type="signal peptide" evidence="3">
    <location>
        <begin position="1"/>
        <end position="33"/>
    </location>
</feature>
<feature type="transmembrane region" description="Helical" evidence="2">
    <location>
        <begin position="68"/>
        <end position="87"/>
    </location>
</feature>
<keyword evidence="2" id="KW-0812">Transmembrane</keyword>
<organism evidence="4 5">
    <name type="scientific">Candidatus Komeilibacteria bacterium RIFCSPLOWO2_02_FULL_48_11</name>
    <dbReference type="NCBI Taxonomy" id="1798553"/>
    <lineage>
        <taxon>Bacteria</taxon>
        <taxon>Candidatus Komeiliibacteriota</taxon>
    </lineage>
</organism>
<comment type="caution">
    <text evidence="4">The sequence shown here is derived from an EMBL/GenBank/DDBJ whole genome shotgun (WGS) entry which is preliminary data.</text>
</comment>
<dbReference type="InterPro" id="IPR043993">
    <property type="entry name" value="T4SS_pilin"/>
</dbReference>
<feature type="transmembrane region" description="Helical" evidence="2">
    <location>
        <begin position="108"/>
        <end position="129"/>
    </location>
</feature>
<dbReference type="Pfam" id="PF18895">
    <property type="entry name" value="T4SS_pilin"/>
    <property type="match status" value="1"/>
</dbReference>
<keyword evidence="2" id="KW-1133">Transmembrane helix</keyword>
<sequence length="160" mass="16301">MFKKYLIIFALSFSLVWLGLLPILASSVAPASAATGIGELKENLGGFAENTGLGAKGDADLKGKVANIINIILGFLGVIAVIMIIIAGFKWMMAGGNEETVKQARGNIMNAVIGLLIVFASYIIINFAVKYLSQATGAGGTSTSGSGTSGVEGTGGQGTQ</sequence>
<dbReference type="Proteomes" id="UP000178109">
    <property type="component" value="Unassembled WGS sequence"/>
</dbReference>
<proteinExistence type="predicted"/>
<name>A0A1G2BSH2_9BACT</name>
<dbReference type="STRING" id="1798553.A3H70_04905"/>
<evidence type="ECO:0000313" key="5">
    <source>
        <dbReference type="Proteomes" id="UP000178109"/>
    </source>
</evidence>
<gene>
    <name evidence="4" type="ORF">A3H70_04905</name>
</gene>
<keyword evidence="2" id="KW-0472">Membrane</keyword>
<dbReference type="AlphaFoldDB" id="A0A1G2BSH2"/>
<evidence type="ECO:0000313" key="4">
    <source>
        <dbReference type="EMBL" id="OGY91816.1"/>
    </source>
</evidence>
<evidence type="ECO:0000256" key="1">
    <source>
        <dbReference type="SAM" id="MobiDB-lite"/>
    </source>
</evidence>
<keyword evidence="3" id="KW-0732">Signal</keyword>
<feature type="region of interest" description="Disordered" evidence="1">
    <location>
        <begin position="138"/>
        <end position="160"/>
    </location>
</feature>
<evidence type="ECO:0000256" key="2">
    <source>
        <dbReference type="SAM" id="Phobius"/>
    </source>
</evidence>